<evidence type="ECO:0000313" key="10">
    <source>
        <dbReference type="Proteomes" id="UP000008237"/>
    </source>
</evidence>
<dbReference type="EMBL" id="GL445323">
    <property type="protein sequence ID" value="EFN89784.1"/>
    <property type="molecule type" value="Genomic_DNA"/>
</dbReference>
<comment type="similarity">
    <text evidence="2 6">Belongs to the ELL/occludin family.</text>
</comment>
<feature type="compositionally biased region" description="Basic and acidic residues" evidence="7">
    <location>
        <begin position="469"/>
        <end position="481"/>
    </location>
</feature>
<proteinExistence type="inferred from homology"/>
<evidence type="ECO:0000313" key="9">
    <source>
        <dbReference type="EMBL" id="EFN89784.1"/>
    </source>
</evidence>
<dbReference type="GO" id="GO:0003746">
    <property type="term" value="F:translation elongation factor activity"/>
    <property type="evidence" value="ECO:0007669"/>
    <property type="project" value="UniProtKB-KW"/>
</dbReference>
<dbReference type="InterPro" id="IPR042065">
    <property type="entry name" value="E3_ELL-like"/>
</dbReference>
<feature type="compositionally biased region" description="Low complexity" evidence="7">
    <location>
        <begin position="339"/>
        <end position="350"/>
    </location>
</feature>
<keyword evidence="4" id="KW-0804">Transcription</keyword>
<evidence type="ECO:0000256" key="1">
    <source>
        <dbReference type="ARBA" id="ARBA00004123"/>
    </source>
</evidence>
<dbReference type="GO" id="GO:0008023">
    <property type="term" value="C:transcription elongation factor complex"/>
    <property type="evidence" value="ECO:0007669"/>
    <property type="project" value="InterPro"/>
</dbReference>
<feature type="region of interest" description="Disordered" evidence="7">
    <location>
        <begin position="449"/>
        <end position="481"/>
    </location>
</feature>
<feature type="compositionally biased region" description="Low complexity" evidence="7">
    <location>
        <begin position="662"/>
        <end position="676"/>
    </location>
</feature>
<dbReference type="OMA" id="CGRSSAM"/>
<dbReference type="STRING" id="610380.E2B3A6"/>
<dbReference type="FunCoup" id="E2B3A6">
    <property type="interactions" value="1171"/>
</dbReference>
<dbReference type="Gene3D" id="1.10.10.2670">
    <property type="entry name" value="E3 ubiquitin-protein ligase"/>
    <property type="match status" value="1"/>
</dbReference>
<dbReference type="SUPFAM" id="SSF46785">
    <property type="entry name" value="Winged helix' DNA-binding domain"/>
    <property type="match status" value="1"/>
</dbReference>
<dbReference type="Pfam" id="PF07303">
    <property type="entry name" value="Occludin_ELL"/>
    <property type="match status" value="1"/>
</dbReference>
<dbReference type="InterPro" id="IPR019464">
    <property type="entry name" value="ELL_N"/>
</dbReference>
<feature type="compositionally biased region" description="Gly residues" evidence="7">
    <location>
        <begin position="258"/>
        <end position="269"/>
    </location>
</feature>
<protein>
    <submittedName>
        <fullName evidence="9">RNA polymerase II elongation factor ELL2</fullName>
    </submittedName>
</protein>
<keyword evidence="5" id="KW-0539">Nucleus</keyword>
<dbReference type="OrthoDB" id="6284217at2759"/>
<keyword evidence="10" id="KW-1185">Reference proteome</keyword>
<keyword evidence="3" id="KW-0805">Transcription regulation</keyword>
<feature type="region of interest" description="Disordered" evidence="7">
    <location>
        <begin position="172"/>
        <end position="398"/>
    </location>
</feature>
<gene>
    <name evidence="9" type="ORF">EAI_13971</name>
</gene>
<feature type="compositionally biased region" description="Low complexity" evidence="7">
    <location>
        <begin position="270"/>
        <end position="282"/>
    </location>
</feature>
<evidence type="ECO:0000256" key="3">
    <source>
        <dbReference type="ARBA" id="ARBA00023015"/>
    </source>
</evidence>
<dbReference type="Proteomes" id="UP000008237">
    <property type="component" value="Unassembled WGS sequence"/>
</dbReference>
<dbReference type="GO" id="GO:0006368">
    <property type="term" value="P:transcription elongation by RNA polymerase II"/>
    <property type="evidence" value="ECO:0007669"/>
    <property type="project" value="InterPro"/>
</dbReference>
<dbReference type="InterPro" id="IPR036390">
    <property type="entry name" value="WH_DNA-bd_sf"/>
</dbReference>
<name>E2B3A6_HARSA</name>
<dbReference type="SUPFAM" id="SSF144292">
    <property type="entry name" value="occludin/ELL-like"/>
    <property type="match status" value="1"/>
</dbReference>
<evidence type="ECO:0000256" key="7">
    <source>
        <dbReference type="SAM" id="MobiDB-lite"/>
    </source>
</evidence>
<feature type="region of interest" description="Disordered" evidence="7">
    <location>
        <begin position="39"/>
        <end position="92"/>
    </location>
</feature>
<dbReference type="GO" id="GO:0032968">
    <property type="term" value="P:positive regulation of transcription elongation by RNA polymerase II"/>
    <property type="evidence" value="ECO:0007669"/>
    <property type="project" value="TreeGrafter"/>
</dbReference>
<dbReference type="Gene3D" id="6.10.140.340">
    <property type="match status" value="1"/>
</dbReference>
<evidence type="ECO:0000259" key="8">
    <source>
        <dbReference type="PROSITE" id="PS51980"/>
    </source>
</evidence>
<dbReference type="GO" id="GO:0042795">
    <property type="term" value="P:snRNA transcription by RNA polymerase II"/>
    <property type="evidence" value="ECO:0007669"/>
    <property type="project" value="TreeGrafter"/>
</dbReference>
<dbReference type="InterPro" id="IPR010844">
    <property type="entry name" value="Occludin_ELL"/>
</dbReference>
<sequence length="685" mass="74102">MRIHANDDVYETTRHRMVIAEENNKNKCTRVIKANGPNIGRKVKVNATGRTIPPPSNARHRESSSPASQPKRSPSYRPTTSSSPEKKITDLMRRPLKERLIHLLALRPLKRPEIYDRINKEGIREREKPIVMTLLRQVANMRDNSYHLLRHVWNDVQEDWPFYTEQERAMLRRRKPQNLTPPGSSDGSTGSGQSPNSIQPGSPPAITAPPLSLLGNKRPGYYQGNDGLPTKKPRISHYRKSEASSTNSSGESGRTSSSGGGGGGGGCGGSSSSSGVSPTAGTVGVGGGSSNSASGSAVGNVGWDHQRQQQRERRGDCRPERTANSDVLRGGIGYGSSSGSGSRSCQASPSDPTGNQGAGYGRGGADSAVATASSNTGSGSLGAPSAGSYNSHSSPAYSSTAIASGERHYYAGRSAATTVVSGDNSACGSVGASVQDIAARFVPNSARSDNVNVNITSGRHGGSPSNASADRRDRSDRSRTVVRENKDWEPWTVSGSANIVASLNGHADITGSAHCDDISESPLALEGNQPSESPLALGSSMTLDSSQVPNYLTYYTTITNLEQRRRYKIAFHAHYEEYRRVHAMVAAVSQRFSQLYQRMTEQATRGNSDECQRLKQQIMAEYQEKKNDPIHLEAKKQFNYLHNKLAHIKKLVQDFDTQNFNENVESTSTNSCSNESNDFDSRRHY</sequence>
<organism evidence="10">
    <name type="scientific">Harpegnathos saltator</name>
    <name type="common">Jerdon's jumping ant</name>
    <dbReference type="NCBI Taxonomy" id="610380"/>
    <lineage>
        <taxon>Eukaryota</taxon>
        <taxon>Metazoa</taxon>
        <taxon>Ecdysozoa</taxon>
        <taxon>Arthropoda</taxon>
        <taxon>Hexapoda</taxon>
        <taxon>Insecta</taxon>
        <taxon>Pterygota</taxon>
        <taxon>Neoptera</taxon>
        <taxon>Endopterygota</taxon>
        <taxon>Hymenoptera</taxon>
        <taxon>Apocrita</taxon>
        <taxon>Aculeata</taxon>
        <taxon>Formicoidea</taxon>
        <taxon>Formicidae</taxon>
        <taxon>Ponerinae</taxon>
        <taxon>Ponerini</taxon>
        <taxon>Harpegnathos</taxon>
    </lineage>
</organism>
<evidence type="ECO:0000256" key="4">
    <source>
        <dbReference type="ARBA" id="ARBA00023163"/>
    </source>
</evidence>
<dbReference type="PANTHER" id="PTHR23288">
    <property type="entry name" value="OCCLUDIN AND RNA POLYMERASE II ELONGATION FACTOR ELL"/>
    <property type="match status" value="1"/>
</dbReference>
<dbReference type="GO" id="GO:0000987">
    <property type="term" value="F:cis-regulatory region sequence-specific DNA binding"/>
    <property type="evidence" value="ECO:0007669"/>
    <property type="project" value="TreeGrafter"/>
</dbReference>
<feature type="compositionally biased region" description="Low complexity" evidence="7">
    <location>
        <begin position="70"/>
        <end position="83"/>
    </location>
</feature>
<reference evidence="9 10" key="1">
    <citation type="journal article" date="2010" name="Science">
        <title>Genomic comparison of the ants Camponotus floridanus and Harpegnathos saltator.</title>
        <authorList>
            <person name="Bonasio R."/>
            <person name="Zhang G."/>
            <person name="Ye C."/>
            <person name="Mutti N.S."/>
            <person name="Fang X."/>
            <person name="Qin N."/>
            <person name="Donahue G."/>
            <person name="Yang P."/>
            <person name="Li Q."/>
            <person name="Li C."/>
            <person name="Zhang P."/>
            <person name="Huang Z."/>
            <person name="Berger S.L."/>
            <person name="Reinberg D."/>
            <person name="Wang J."/>
            <person name="Liebig J."/>
        </authorList>
    </citation>
    <scope>NUCLEOTIDE SEQUENCE [LARGE SCALE GENOMIC DNA]</scope>
    <source>
        <strain evidence="9 10">R22 G/1</strain>
    </source>
</reference>
<accession>E2B3A6</accession>
<dbReference type="InParanoid" id="E2B3A6"/>
<comment type="subcellular location">
    <subcellularLocation>
        <location evidence="1">Nucleus</location>
    </subcellularLocation>
</comment>
<dbReference type="PANTHER" id="PTHR23288:SF17">
    <property type="entry name" value="RNA POLYMERASE II ELONGATION FACTOR ELL"/>
    <property type="match status" value="1"/>
</dbReference>
<feature type="compositionally biased region" description="Low complexity" evidence="7">
    <location>
        <begin position="377"/>
        <end position="398"/>
    </location>
</feature>
<feature type="region of interest" description="Disordered" evidence="7">
    <location>
        <begin position="662"/>
        <end position="685"/>
    </location>
</feature>
<feature type="compositionally biased region" description="Basic and acidic residues" evidence="7">
    <location>
        <begin position="304"/>
        <end position="323"/>
    </location>
</feature>
<dbReference type="InterPro" id="IPR031176">
    <property type="entry name" value="ELL/occludin"/>
</dbReference>
<feature type="compositionally biased region" description="Low complexity" evidence="7">
    <location>
        <begin position="181"/>
        <end position="195"/>
    </location>
</feature>
<dbReference type="PROSITE" id="PS51980">
    <property type="entry name" value="OCEL"/>
    <property type="match status" value="1"/>
</dbReference>
<feature type="compositionally biased region" description="Low complexity" evidence="7">
    <location>
        <begin position="243"/>
        <end position="257"/>
    </location>
</feature>
<evidence type="ECO:0000256" key="6">
    <source>
        <dbReference type="PROSITE-ProRule" id="PRU01324"/>
    </source>
</evidence>
<keyword evidence="9" id="KW-0648">Protein biosynthesis</keyword>
<dbReference type="AlphaFoldDB" id="E2B3A6"/>
<feature type="domain" description="OCEL" evidence="8">
    <location>
        <begin position="549"/>
        <end position="660"/>
    </location>
</feature>
<evidence type="ECO:0000256" key="2">
    <source>
        <dbReference type="ARBA" id="ARBA00009171"/>
    </source>
</evidence>
<feature type="compositionally biased region" description="Low complexity" evidence="7">
    <location>
        <begin position="290"/>
        <end position="299"/>
    </location>
</feature>
<keyword evidence="9" id="KW-0251">Elongation factor</keyword>
<dbReference type="Pfam" id="PF10390">
    <property type="entry name" value="ELL"/>
    <property type="match status" value="1"/>
</dbReference>
<evidence type="ECO:0000256" key="5">
    <source>
        <dbReference type="ARBA" id="ARBA00023242"/>
    </source>
</evidence>